<reference evidence="2" key="1">
    <citation type="submission" date="2016-08" db="EMBL/GenBank/DDBJ databases">
        <title>VSG repertoire of Trypanosoma brucei EATRO 1125.</title>
        <authorList>
            <person name="Cross G.A."/>
        </authorList>
    </citation>
    <scope>NUCLEOTIDE SEQUENCE</scope>
    <source>
        <strain evidence="2">EATRO 1125</strain>
    </source>
</reference>
<protein>
    <submittedName>
        <fullName evidence="2">Variant surface glycoprotein 1125.2737</fullName>
    </submittedName>
</protein>
<name>A0A1J0R8S0_9TRYP</name>
<dbReference type="AlphaFoldDB" id="A0A1J0R8S0"/>
<evidence type="ECO:0000313" key="2">
    <source>
        <dbReference type="EMBL" id="APD74180.1"/>
    </source>
</evidence>
<dbReference type="EMBL" id="KX700224">
    <property type="protein sequence ID" value="APD74180.1"/>
    <property type="molecule type" value="Genomic_DNA"/>
</dbReference>
<feature type="chain" id="PRO_5013131215" evidence="1">
    <location>
        <begin position="24"/>
        <end position="407"/>
    </location>
</feature>
<feature type="signal peptide" evidence="1">
    <location>
        <begin position="1"/>
        <end position="23"/>
    </location>
</feature>
<sequence length="407" mass="42858">MYTRKNRQATIIIVVTLFLKAEGIGGANDKAVTAASTTCKEIEYNNKIVAHFESMISGATGNAQALRKEALVYQLAAAQASQPETALTYTALHALTTSRLQKQESDISKEETRIRTLIDKLKSRNANLKLLQYRTPAQALTLTSAGYTKPNDRWLGASDTLQCTLTAAAAAAANDPCEGEAATEAIQQHATEEFSTTQEFPFTDDSEFKAPVITSVVRAIGDVSSAQEAVAGSSACAATANTMGSKTAGAGIQTQTLTALKSPSKTAVVKTKGTDNNCKDKTNIYPWGFVGVAELGDLLCAARQATIPTQQAPSRQTGKQLASDPAMVKIANTLTGTTPAAEAGPEIKAKAAKHILEDTDSTIQKKFIDPLADTKISFKSGGSIVAGNIKDLSVGANAVATLTYLQH</sequence>
<evidence type="ECO:0000256" key="1">
    <source>
        <dbReference type="SAM" id="SignalP"/>
    </source>
</evidence>
<proteinExistence type="predicted"/>
<organism evidence="2">
    <name type="scientific">Trypanosoma brucei</name>
    <dbReference type="NCBI Taxonomy" id="5691"/>
    <lineage>
        <taxon>Eukaryota</taxon>
        <taxon>Discoba</taxon>
        <taxon>Euglenozoa</taxon>
        <taxon>Kinetoplastea</taxon>
        <taxon>Metakinetoplastina</taxon>
        <taxon>Trypanosomatida</taxon>
        <taxon>Trypanosomatidae</taxon>
        <taxon>Trypanosoma</taxon>
    </lineage>
</organism>
<accession>A0A1J0R8S0</accession>
<keyword evidence="1" id="KW-0732">Signal</keyword>